<dbReference type="HOGENOM" id="CLU_004542_2_0_1"/>
<evidence type="ECO:0000256" key="4">
    <source>
        <dbReference type="ARBA" id="ARBA00005336"/>
    </source>
</evidence>
<evidence type="ECO:0000256" key="5">
    <source>
        <dbReference type="ARBA" id="ARBA00012744"/>
    </source>
</evidence>
<keyword evidence="12" id="KW-0326">Glycosidase</keyword>
<feature type="region of interest" description="Disordered" evidence="14">
    <location>
        <begin position="757"/>
        <end position="780"/>
    </location>
</feature>
<evidence type="ECO:0000256" key="2">
    <source>
        <dbReference type="ARBA" id="ARBA00004613"/>
    </source>
</evidence>
<feature type="domain" description="CBM1" evidence="16">
    <location>
        <begin position="779"/>
        <end position="814"/>
    </location>
</feature>
<gene>
    <name evidence="17" type="ORF">SBOR_7555</name>
</gene>
<dbReference type="SUPFAM" id="SSF52279">
    <property type="entry name" value="Beta-D-glucan exohydrolase, C-terminal domain"/>
    <property type="match status" value="1"/>
</dbReference>
<dbReference type="GO" id="GO:0030245">
    <property type="term" value="P:cellulose catabolic process"/>
    <property type="evidence" value="ECO:0007669"/>
    <property type="project" value="UniProtKB-KW"/>
</dbReference>
<dbReference type="InterPro" id="IPR036962">
    <property type="entry name" value="Glyco_hydro_3_N_sf"/>
</dbReference>
<evidence type="ECO:0000256" key="13">
    <source>
        <dbReference type="ARBA" id="ARBA00023326"/>
    </source>
</evidence>
<comment type="pathway">
    <text evidence="3">Glycan metabolism; cellulose degradation.</text>
</comment>
<dbReference type="InterPro" id="IPR002772">
    <property type="entry name" value="Glyco_hydro_3_C"/>
</dbReference>
<feature type="chain" id="PRO_5004918400" description="beta-glucosidase" evidence="15">
    <location>
        <begin position="20"/>
        <end position="859"/>
    </location>
</feature>
<sequence length="859" mass="90006">MQILSLVLLALATPIRTTAGDGDWAAAYTKAKTSLAKLTNANKVTLVTGVGWEKGPCVGNTAAIPSIGWPAFCLQDGPLGVRFAQHVTAFPAGVTTGSTWDTGLMYARGYALGAEAKALGVHNQLGPVAGPLGKIPVAGRNWEGFSNDPYLSGVAMANTVEGMQAAGVQACAKHYLGNEQELNRQTMSSNIADRVNHELYLWPFAEAVKANVTSVMCSYNRFNSTYACENQALLTGLLKNELDFQGYVVSDWAAQKTTVGSANAGMDMAMPGDNFGDNNFLWGTALLNAVTTGKVPQTRLDDMAVRILAAWYFLGQDTNYPAVTGWTSWNGGVGGPNVSSTHSTVARAVARDGIVLLKNTNNALPLKKPASLALIGQDAIVNPAGANSCTDRGCDTGTLAMGWGSGACDFPYLSAPYDAIKVKATTDGTTLTISNTDSISSGASVARAAATAIVFINSDAGEGYITVEGATGDRINLDPWHSGNALVSAVAAVNKNTIVVIHSVGPLILESILALPNVIAIIWAGLPGQESGNALVDVLYGSISPSGKLPYTIAKTQADYGTAIANGDDSYTEGLFIDYRHFDQASIAPRYEFGFGLTYTTFSYSNLVLSSISSLPGSSTLVPGGKSLLYDTVASVSVTITNNGTVAAAEVAQLYIGFPSTVPNTPPKQLRGFRKMTLVAGAANTVNFVLRRKDLSFWDSVTQSWVLPTGNFAVFVGGSSRDIRLIGTLSSSGGSSSTSTSSGLTSSTTTVLVPITSSSVTSSSSSMSTITSTTSAPGPQQTLYGQCGGIGYTGPTVCAGGTCRYANAYYNSRGNGDGFWDVEEKTLRREERRGKREEGRGKKEEGRRGPNKLYIGKTK</sequence>
<feature type="compositionally biased region" description="Basic and acidic residues" evidence="14">
    <location>
        <begin position="824"/>
        <end position="848"/>
    </location>
</feature>
<comment type="caution">
    <text evidence="17">The sequence shown here is derived from an EMBL/GenBank/DDBJ whole genome shotgun (WGS) entry which is preliminary data.</text>
</comment>
<dbReference type="Pfam" id="PF00734">
    <property type="entry name" value="CBM_1"/>
    <property type="match status" value="1"/>
</dbReference>
<evidence type="ECO:0000256" key="11">
    <source>
        <dbReference type="ARBA" id="ARBA00023277"/>
    </source>
</evidence>
<dbReference type="AlphaFoldDB" id="W9CBV6"/>
<dbReference type="PANTHER" id="PTHR42715:SF28">
    <property type="entry name" value="BETA-GLUCOSIDASE L-RELATED"/>
    <property type="match status" value="1"/>
</dbReference>
<keyword evidence="13" id="KW-0624">Polysaccharide degradation</keyword>
<dbReference type="EMBL" id="AYSA01000428">
    <property type="protein sequence ID" value="ESZ92055.1"/>
    <property type="molecule type" value="Genomic_DNA"/>
</dbReference>
<dbReference type="SUPFAM" id="SSF51445">
    <property type="entry name" value="(Trans)glycosidases"/>
    <property type="match status" value="1"/>
</dbReference>
<keyword evidence="11" id="KW-0119">Carbohydrate metabolism</keyword>
<dbReference type="InterPro" id="IPR050288">
    <property type="entry name" value="Cellulose_deg_GH3"/>
</dbReference>
<dbReference type="STRING" id="1432307.W9CBV6"/>
<feature type="compositionally biased region" description="Low complexity" evidence="14">
    <location>
        <begin position="757"/>
        <end position="775"/>
    </location>
</feature>
<dbReference type="PROSITE" id="PS51164">
    <property type="entry name" value="CBM1_2"/>
    <property type="match status" value="1"/>
</dbReference>
<keyword evidence="9" id="KW-0136">Cellulose degradation</keyword>
<dbReference type="Proteomes" id="UP000019487">
    <property type="component" value="Unassembled WGS sequence"/>
</dbReference>
<dbReference type="SUPFAM" id="SSF57180">
    <property type="entry name" value="Cellulose-binding domain"/>
    <property type="match status" value="1"/>
</dbReference>
<evidence type="ECO:0000256" key="15">
    <source>
        <dbReference type="SAM" id="SignalP"/>
    </source>
</evidence>
<dbReference type="InterPro" id="IPR017853">
    <property type="entry name" value="GH"/>
</dbReference>
<comment type="similarity">
    <text evidence="4">Belongs to the glycosyl hydrolase 3 family.</text>
</comment>
<evidence type="ECO:0000256" key="6">
    <source>
        <dbReference type="ARBA" id="ARBA00022525"/>
    </source>
</evidence>
<dbReference type="Gene3D" id="2.60.40.10">
    <property type="entry name" value="Immunoglobulins"/>
    <property type="match status" value="1"/>
</dbReference>
<dbReference type="InterPro" id="IPR013783">
    <property type="entry name" value="Ig-like_fold"/>
</dbReference>
<evidence type="ECO:0000313" key="18">
    <source>
        <dbReference type="Proteomes" id="UP000019487"/>
    </source>
</evidence>
<dbReference type="Pfam" id="PF01915">
    <property type="entry name" value="Glyco_hydro_3_C"/>
    <property type="match status" value="1"/>
</dbReference>
<dbReference type="InterPro" id="IPR026891">
    <property type="entry name" value="Fn3-like"/>
</dbReference>
<dbReference type="InterPro" id="IPR000254">
    <property type="entry name" value="CBD"/>
</dbReference>
<keyword evidence="6" id="KW-0964">Secreted</keyword>
<dbReference type="Gene3D" id="3.40.50.1700">
    <property type="entry name" value="Glycoside hydrolase family 3 C-terminal domain"/>
    <property type="match status" value="1"/>
</dbReference>
<feature type="signal peptide" evidence="15">
    <location>
        <begin position="1"/>
        <end position="19"/>
    </location>
</feature>
<dbReference type="GO" id="GO:0030248">
    <property type="term" value="F:cellulose binding"/>
    <property type="evidence" value="ECO:0007669"/>
    <property type="project" value="InterPro"/>
</dbReference>
<dbReference type="GO" id="GO:0008422">
    <property type="term" value="F:beta-glucosidase activity"/>
    <property type="evidence" value="ECO:0007669"/>
    <property type="project" value="UniProtKB-EC"/>
</dbReference>
<evidence type="ECO:0000256" key="8">
    <source>
        <dbReference type="ARBA" id="ARBA00022801"/>
    </source>
</evidence>
<organism evidence="17 18">
    <name type="scientific">Sclerotinia borealis (strain F-4128)</name>
    <dbReference type="NCBI Taxonomy" id="1432307"/>
    <lineage>
        <taxon>Eukaryota</taxon>
        <taxon>Fungi</taxon>
        <taxon>Dikarya</taxon>
        <taxon>Ascomycota</taxon>
        <taxon>Pezizomycotina</taxon>
        <taxon>Leotiomycetes</taxon>
        <taxon>Helotiales</taxon>
        <taxon>Sclerotiniaceae</taxon>
        <taxon>Sclerotinia</taxon>
    </lineage>
</organism>
<dbReference type="EC" id="3.2.1.21" evidence="5"/>
<name>W9CBV6_SCLBF</name>
<keyword evidence="7 15" id="KW-0732">Signal</keyword>
<dbReference type="FunFam" id="2.60.40.10:FF:000757">
    <property type="entry name" value="Beta-glucosidase G"/>
    <property type="match status" value="1"/>
</dbReference>
<protein>
    <recommendedName>
        <fullName evidence="5">beta-glucosidase</fullName>
        <ecNumber evidence="5">3.2.1.21</ecNumber>
    </recommendedName>
</protein>
<comment type="catalytic activity">
    <reaction evidence="1">
        <text>Hydrolysis of terminal, non-reducing beta-D-glucosyl residues with release of beta-D-glucose.</text>
        <dbReference type="EC" id="3.2.1.21"/>
    </reaction>
</comment>
<dbReference type="OrthoDB" id="434at2759"/>
<evidence type="ECO:0000259" key="16">
    <source>
        <dbReference type="PROSITE" id="PS51164"/>
    </source>
</evidence>
<evidence type="ECO:0000256" key="9">
    <source>
        <dbReference type="ARBA" id="ARBA00023001"/>
    </source>
</evidence>
<keyword evidence="10" id="KW-0325">Glycoprotein</keyword>
<dbReference type="Gene3D" id="3.20.20.300">
    <property type="entry name" value="Glycoside hydrolase, family 3, N-terminal domain"/>
    <property type="match status" value="1"/>
</dbReference>
<evidence type="ECO:0000256" key="7">
    <source>
        <dbReference type="ARBA" id="ARBA00022729"/>
    </source>
</evidence>
<keyword evidence="18" id="KW-1185">Reference proteome</keyword>
<evidence type="ECO:0000256" key="12">
    <source>
        <dbReference type="ARBA" id="ARBA00023295"/>
    </source>
</evidence>
<dbReference type="SMART" id="SM00236">
    <property type="entry name" value="fCBD"/>
    <property type="match status" value="1"/>
</dbReference>
<evidence type="ECO:0000313" key="17">
    <source>
        <dbReference type="EMBL" id="ESZ92055.1"/>
    </source>
</evidence>
<dbReference type="FunFam" id="3.40.50.1700:FF:000003">
    <property type="entry name" value="Probable beta-glucosidase"/>
    <property type="match status" value="1"/>
</dbReference>
<reference evidence="17 18" key="1">
    <citation type="journal article" date="2014" name="Genome Announc.">
        <title>Draft genome sequence of Sclerotinia borealis, a psychrophilic plant pathogenic fungus.</title>
        <authorList>
            <person name="Mardanov A.V."/>
            <person name="Beletsky A.V."/>
            <person name="Kadnikov V.V."/>
            <person name="Ignatov A.N."/>
            <person name="Ravin N.V."/>
        </authorList>
    </citation>
    <scope>NUCLEOTIDE SEQUENCE [LARGE SCALE GENOMIC DNA]</scope>
    <source>
        <strain evidence="18">F-4157</strain>
    </source>
</reference>
<evidence type="ECO:0000256" key="10">
    <source>
        <dbReference type="ARBA" id="ARBA00023180"/>
    </source>
</evidence>
<evidence type="ECO:0000256" key="1">
    <source>
        <dbReference type="ARBA" id="ARBA00000448"/>
    </source>
</evidence>
<feature type="region of interest" description="Disordered" evidence="14">
    <location>
        <begin position="824"/>
        <end position="859"/>
    </location>
</feature>
<proteinExistence type="inferred from homology"/>
<dbReference type="InterPro" id="IPR036881">
    <property type="entry name" value="Glyco_hydro_3_C_sf"/>
</dbReference>
<dbReference type="Pfam" id="PF00933">
    <property type="entry name" value="Glyco_hydro_3"/>
    <property type="match status" value="1"/>
</dbReference>
<dbReference type="SMART" id="SM01217">
    <property type="entry name" value="Fn3_like"/>
    <property type="match status" value="1"/>
</dbReference>
<dbReference type="InterPro" id="IPR001764">
    <property type="entry name" value="Glyco_hydro_3_N"/>
</dbReference>
<accession>W9CBV6</accession>
<dbReference type="InterPro" id="IPR035971">
    <property type="entry name" value="CBD_sf"/>
</dbReference>
<evidence type="ECO:0000256" key="14">
    <source>
        <dbReference type="SAM" id="MobiDB-lite"/>
    </source>
</evidence>
<keyword evidence="8 17" id="KW-0378">Hydrolase</keyword>
<dbReference type="GO" id="GO:0005576">
    <property type="term" value="C:extracellular region"/>
    <property type="evidence" value="ECO:0007669"/>
    <property type="project" value="UniProtKB-SubCell"/>
</dbReference>
<comment type="subcellular location">
    <subcellularLocation>
        <location evidence="2">Secreted</location>
    </subcellularLocation>
</comment>
<dbReference type="Pfam" id="PF14310">
    <property type="entry name" value="Fn3-like"/>
    <property type="match status" value="1"/>
</dbReference>
<evidence type="ECO:0000256" key="3">
    <source>
        <dbReference type="ARBA" id="ARBA00004987"/>
    </source>
</evidence>
<dbReference type="PANTHER" id="PTHR42715">
    <property type="entry name" value="BETA-GLUCOSIDASE"/>
    <property type="match status" value="1"/>
</dbReference>
<dbReference type="FunFam" id="3.20.20.300:FF:000002">
    <property type="entry name" value="Probable beta-glucosidase"/>
    <property type="match status" value="1"/>
</dbReference>
<dbReference type="PRINTS" id="PR00133">
    <property type="entry name" value="GLHYDRLASE3"/>
</dbReference>